<feature type="domain" description="Subtilisin-like protease fibronectin type-III" evidence="11">
    <location>
        <begin position="575"/>
        <end position="672"/>
    </location>
</feature>
<dbReference type="PROSITE" id="PS00138">
    <property type="entry name" value="SUBTILASE_SER"/>
    <property type="match status" value="1"/>
</dbReference>
<evidence type="ECO:0000256" key="4">
    <source>
        <dbReference type="ARBA" id="ARBA00022801"/>
    </source>
</evidence>
<evidence type="ECO:0000259" key="9">
    <source>
        <dbReference type="Pfam" id="PF00082"/>
    </source>
</evidence>
<dbReference type="PROSITE" id="PS51892">
    <property type="entry name" value="SUBTILASE"/>
    <property type="match status" value="1"/>
</dbReference>
<dbReference type="SUPFAM" id="SSF52025">
    <property type="entry name" value="PA domain"/>
    <property type="match status" value="1"/>
</dbReference>
<evidence type="ECO:0000256" key="8">
    <source>
        <dbReference type="PROSITE-ProRule" id="PRU01240"/>
    </source>
</evidence>
<dbReference type="PRINTS" id="PR00723">
    <property type="entry name" value="SUBTILISIN"/>
</dbReference>
<name>A0AAD3XSA6_NEPGR</name>
<dbReference type="InterPro" id="IPR034197">
    <property type="entry name" value="Peptidases_S8_3"/>
</dbReference>
<evidence type="ECO:0000256" key="3">
    <source>
        <dbReference type="ARBA" id="ARBA00022729"/>
    </source>
</evidence>
<dbReference type="Gene3D" id="3.50.30.30">
    <property type="match status" value="1"/>
</dbReference>
<evidence type="ECO:0000313" key="12">
    <source>
        <dbReference type="EMBL" id="GMH15747.1"/>
    </source>
</evidence>
<dbReference type="FunFam" id="3.40.50.200:FF:000006">
    <property type="entry name" value="Subtilisin-like protease SBT1.5"/>
    <property type="match status" value="1"/>
</dbReference>
<dbReference type="InterPro" id="IPR000209">
    <property type="entry name" value="Peptidase_S8/S53_dom"/>
</dbReference>
<comment type="similarity">
    <text evidence="1 8">Belongs to the peptidase S8 family.</text>
</comment>
<dbReference type="InterPro" id="IPR003137">
    <property type="entry name" value="PA_domain"/>
</dbReference>
<dbReference type="SUPFAM" id="SSF52743">
    <property type="entry name" value="Subtilisin-like"/>
    <property type="match status" value="1"/>
</dbReference>
<evidence type="ECO:0000313" key="13">
    <source>
        <dbReference type="Proteomes" id="UP001279734"/>
    </source>
</evidence>
<dbReference type="Gene3D" id="2.60.40.2310">
    <property type="match status" value="1"/>
</dbReference>
<dbReference type="InterPro" id="IPR015500">
    <property type="entry name" value="Peptidase_S8_subtilisin-rel"/>
</dbReference>
<evidence type="ECO:0000256" key="7">
    <source>
        <dbReference type="PIRSR" id="PIRSR615500-1"/>
    </source>
</evidence>
<dbReference type="Gene3D" id="3.40.50.200">
    <property type="entry name" value="Peptidase S8/S53 domain"/>
    <property type="match status" value="1"/>
</dbReference>
<evidence type="ECO:0000259" key="10">
    <source>
        <dbReference type="Pfam" id="PF02225"/>
    </source>
</evidence>
<evidence type="ECO:0000256" key="1">
    <source>
        <dbReference type="ARBA" id="ARBA00011073"/>
    </source>
</evidence>
<dbReference type="CDD" id="cd04852">
    <property type="entry name" value="Peptidases_S8_3"/>
    <property type="match status" value="1"/>
</dbReference>
<feature type="domain" description="Peptidase S8/S53" evidence="9">
    <location>
        <begin position="47"/>
        <end position="507"/>
    </location>
</feature>
<dbReference type="AlphaFoldDB" id="A0AAD3XSA6"/>
<dbReference type="FunFam" id="2.60.40.2310:FF:000001">
    <property type="entry name" value="Subtilisin-like protease SBT1.5"/>
    <property type="match status" value="1"/>
</dbReference>
<dbReference type="FunFam" id="3.50.30.30:FF:000005">
    <property type="entry name" value="subtilisin-like protease SBT1.5"/>
    <property type="match status" value="1"/>
</dbReference>
<dbReference type="EMBL" id="BSYO01000015">
    <property type="protein sequence ID" value="GMH15747.1"/>
    <property type="molecule type" value="Genomic_DNA"/>
</dbReference>
<evidence type="ECO:0000259" key="11">
    <source>
        <dbReference type="Pfam" id="PF17766"/>
    </source>
</evidence>
<feature type="active site" description="Charge relay system" evidence="7 8">
    <location>
        <position position="56"/>
    </location>
</feature>
<dbReference type="InterPro" id="IPR036852">
    <property type="entry name" value="Peptidase_S8/S53_dom_sf"/>
</dbReference>
<dbReference type="InterPro" id="IPR045051">
    <property type="entry name" value="SBT"/>
</dbReference>
<dbReference type="PANTHER" id="PTHR10795">
    <property type="entry name" value="PROPROTEIN CONVERTASE SUBTILISIN/KEXIN"/>
    <property type="match status" value="1"/>
</dbReference>
<evidence type="ECO:0000256" key="5">
    <source>
        <dbReference type="ARBA" id="ARBA00022825"/>
    </source>
</evidence>
<dbReference type="CDD" id="cd02120">
    <property type="entry name" value="PA_subtilisin_like"/>
    <property type="match status" value="1"/>
</dbReference>
<keyword evidence="3" id="KW-0732">Signal</keyword>
<feature type="active site" description="Charge relay system" evidence="7 8">
    <location>
        <position position="126"/>
    </location>
</feature>
<dbReference type="Proteomes" id="UP001279734">
    <property type="component" value="Unassembled WGS sequence"/>
</dbReference>
<feature type="domain" description="PA" evidence="10">
    <location>
        <begin position="303"/>
        <end position="377"/>
    </location>
</feature>
<dbReference type="InterPro" id="IPR041469">
    <property type="entry name" value="Subtilisin-like_FN3"/>
</dbReference>
<accession>A0AAD3XSA6</accession>
<evidence type="ECO:0000256" key="2">
    <source>
        <dbReference type="ARBA" id="ARBA00022670"/>
    </source>
</evidence>
<dbReference type="InterPro" id="IPR046450">
    <property type="entry name" value="PA_dom_sf"/>
</dbReference>
<dbReference type="InterPro" id="IPR023828">
    <property type="entry name" value="Peptidase_S8_Ser-AS"/>
</dbReference>
<dbReference type="Pfam" id="PF02225">
    <property type="entry name" value="PA"/>
    <property type="match status" value="1"/>
</dbReference>
<feature type="active site" description="Charge relay system" evidence="7 8">
    <location>
        <position position="463"/>
    </location>
</feature>
<evidence type="ECO:0000256" key="6">
    <source>
        <dbReference type="ARBA" id="ARBA00023180"/>
    </source>
</evidence>
<keyword evidence="13" id="KW-1185">Reference proteome</keyword>
<keyword evidence="2 8" id="KW-0645">Protease</keyword>
<gene>
    <name evidence="12" type="ORF">Nepgr_017588</name>
</gene>
<organism evidence="12 13">
    <name type="scientific">Nepenthes gracilis</name>
    <name type="common">Slender pitcher plant</name>
    <dbReference type="NCBI Taxonomy" id="150966"/>
    <lineage>
        <taxon>Eukaryota</taxon>
        <taxon>Viridiplantae</taxon>
        <taxon>Streptophyta</taxon>
        <taxon>Embryophyta</taxon>
        <taxon>Tracheophyta</taxon>
        <taxon>Spermatophyta</taxon>
        <taxon>Magnoliopsida</taxon>
        <taxon>eudicotyledons</taxon>
        <taxon>Gunneridae</taxon>
        <taxon>Pentapetalae</taxon>
        <taxon>Caryophyllales</taxon>
        <taxon>Nepenthaceae</taxon>
        <taxon>Nepenthes</taxon>
    </lineage>
</organism>
<keyword evidence="4 8" id="KW-0378">Hydrolase</keyword>
<comment type="caution">
    <text evidence="12">The sequence shown here is derived from an EMBL/GenBank/DDBJ whole genome shotgun (WGS) entry which is preliminary data.</text>
</comment>
<keyword evidence="5 8" id="KW-0720">Serine protease</keyword>
<dbReference type="Pfam" id="PF00082">
    <property type="entry name" value="Peptidase_S8"/>
    <property type="match status" value="1"/>
</dbReference>
<proteinExistence type="inferred from homology"/>
<dbReference type="GO" id="GO:0006508">
    <property type="term" value="P:proteolysis"/>
    <property type="evidence" value="ECO:0007669"/>
    <property type="project" value="UniProtKB-KW"/>
</dbReference>
<sequence length="676" mass="72758">MAEHPKVVSVFLNRGVKLHTTHTWEFLRLEKNGVVRRDSAWSTARFGEDTIIANLDTGVWPESKSFNDKGYGPVPSRWKGNCSNDSCHGVSCNRKLIGAKYFYKGYVAYGGTVNASMRSPRDYAGHGSHTLSTAGGNFVAGASVSGVGIGTAKGGSPKARVAAYKVCWEPVNGGECFSADILEAFDVAIHDGVDVISMSLGGSPSEYFEDGMSIGAFHAVRNGILVVCSAGNDGPDPGTVSNISPWMFTVGASTMDREFEAFVQLANGKIFKGKSMSPPMPEARFYSLISAAQAKAANASAKDALLCKPGTLDPKKVEGKIMACLRGENPRMEKSMVAYRAGAIAMILCNDEADANDLNADPHILPASHVSYHDGAEVFAYINSTIDPVGFITEPYAVLGTRPAPFMASFSSRGPNIITPEILKPDITAPGVDVIAAYSGAVSPSESNLDHRRVPYIAMSGTSMSCPHVAGVGALLKTLHRDWSPAAIRSAIMTTAKVRDNTASAMKNASYMKATSFDYGSGHLQPNRAMDPGLVYDLTINDYLDFLCALGYNRTMIEPFHDNPYTCPKSTSLLNFNYPSITVPKLSGTITLTRTVKNVGTPGTYIARIREPWGVSIRVEPKNLKFKKVGEEKRFTVTLKSNAAQVHEDYGYVFGGLTWSDGHHYVRSPIVVYVAA</sequence>
<dbReference type="GO" id="GO:0004252">
    <property type="term" value="F:serine-type endopeptidase activity"/>
    <property type="evidence" value="ECO:0007669"/>
    <property type="project" value="UniProtKB-UniRule"/>
</dbReference>
<protein>
    <submittedName>
        <fullName evidence="12">Uncharacterized protein</fullName>
    </submittedName>
</protein>
<dbReference type="Pfam" id="PF17766">
    <property type="entry name" value="fn3_6"/>
    <property type="match status" value="1"/>
</dbReference>
<keyword evidence="6" id="KW-0325">Glycoprotein</keyword>
<reference evidence="12" key="1">
    <citation type="submission" date="2023-05" db="EMBL/GenBank/DDBJ databases">
        <title>Nepenthes gracilis genome sequencing.</title>
        <authorList>
            <person name="Fukushima K."/>
        </authorList>
    </citation>
    <scope>NUCLEOTIDE SEQUENCE</scope>
    <source>
        <strain evidence="12">SING2019-196</strain>
    </source>
</reference>